<dbReference type="RefSeq" id="WP_080156144.1">
    <property type="nucleotide sequence ID" value="NZ_FUZI01000001.1"/>
</dbReference>
<feature type="coiled-coil region" evidence="1">
    <location>
        <begin position="189"/>
        <end position="216"/>
    </location>
</feature>
<protein>
    <recommendedName>
        <fullName evidence="2">LysM domain-containing protein</fullName>
    </recommendedName>
</protein>
<dbReference type="PROSITE" id="PS51782">
    <property type="entry name" value="LYSM"/>
    <property type="match status" value="1"/>
</dbReference>
<evidence type="ECO:0000313" key="4">
    <source>
        <dbReference type="Proteomes" id="UP000189966"/>
    </source>
</evidence>
<name>A0A1T5HWZ5_9GAMM</name>
<dbReference type="InterPro" id="IPR018392">
    <property type="entry name" value="LysM"/>
</dbReference>
<dbReference type="SUPFAM" id="SSF54106">
    <property type="entry name" value="LysM domain"/>
    <property type="match status" value="1"/>
</dbReference>
<dbReference type="SMART" id="SM00257">
    <property type="entry name" value="LysM"/>
    <property type="match status" value="1"/>
</dbReference>
<feature type="domain" description="LysM" evidence="2">
    <location>
        <begin position="3"/>
        <end position="49"/>
    </location>
</feature>
<reference evidence="3 4" key="1">
    <citation type="submission" date="2017-02" db="EMBL/GenBank/DDBJ databases">
        <authorList>
            <person name="Peterson S.W."/>
        </authorList>
    </citation>
    <scope>NUCLEOTIDE SEQUENCE [LARGE SCALE GENOMIC DNA]</scope>
    <source>
        <strain evidence="4">type strain: NCCB 100098</strain>
    </source>
</reference>
<proteinExistence type="predicted"/>
<dbReference type="Gene3D" id="3.10.350.10">
    <property type="entry name" value="LysM domain"/>
    <property type="match status" value="1"/>
</dbReference>
<organism evidence="3 4">
    <name type="scientific">Photobacterium piscicola</name>
    <dbReference type="NCBI Taxonomy" id="1378299"/>
    <lineage>
        <taxon>Bacteria</taxon>
        <taxon>Pseudomonadati</taxon>
        <taxon>Pseudomonadota</taxon>
        <taxon>Gammaproteobacteria</taxon>
        <taxon>Vibrionales</taxon>
        <taxon>Vibrionaceae</taxon>
        <taxon>Photobacterium</taxon>
    </lineage>
</organism>
<keyword evidence="1" id="KW-0175">Coiled coil</keyword>
<sequence length="824" mass="92010">MTNIYTVKPNDTLLGIAIKNKISLVELLELNPQYQPNPDLININDSITLPNQEKPSSIELKPVEPVNMNRPTEGGCAIARPTCKGIEVYDVIFKTGDKTKEYLLLDKHAQELLEEEISYTQQLIDGYEQILQKAPENNANQDSAAVAEHKAMRQKWYNMAISSGALPVNTQTEAQPTPEDDPFVNTIGIKRSDINKNTAQAKINELEERKKIIRTVITFEPTEITLVDALISEINTELKRQEYYIKAVASTDESSVKQGINPKNFTSKDVALTNKKQGIIEIFIVSQNKLVYIRQDFMAREKPFWRHSENHTHLNQAVSSGNWKEMGKAISSDITNGMTDGIKNTIDGQFEGKIIGWQVPGYKLKEWKANKEFKDANGETVYAVSAEAQLLRFAAQASVKGDFNLKQAKFDLGFAAESSASLAEGAVTFNSYFPHEKGYSALITYTDADRKPALYPLGHFRCSATLTLSCLVTAMVNGKAMISNQAEKSAGTGVIFSPHPTMAVKPSGQIGVSAEGFAGAQAGGQLSGKVEWLTPQKMGTTDFSALIEIKAEGNVAFGLGAGVDFQIRLDRGSLEIHCSARLVWGPGASGGFGTSIDFSQLFELAKIIWEAIDTIGYRIMGNINEEAYTYLFRAAFSAFTEKDFKPIEDAIEIGTRKIDTWWLGRIDHINENLFISDEAKRLTKRILDRERKVLSGVSLKVLPPETVGMMLNTLVHTYWLNLEEEQEAAIYVLLSGTIRSWRKFVEVLAHMNVEGKKHSSDDALVKNLQRINYILDGDQQKEFNQWIAQLASVNYLDNMGMIPSTPFTIYDFQHRKQKKRELKI</sequence>
<evidence type="ECO:0000313" key="3">
    <source>
        <dbReference type="EMBL" id="SKC31348.1"/>
    </source>
</evidence>
<accession>A0A1T5HWZ5</accession>
<dbReference type="EMBL" id="FUZI01000001">
    <property type="protein sequence ID" value="SKC31348.1"/>
    <property type="molecule type" value="Genomic_DNA"/>
</dbReference>
<dbReference type="Pfam" id="PF01476">
    <property type="entry name" value="LysM"/>
    <property type="match status" value="1"/>
</dbReference>
<evidence type="ECO:0000256" key="1">
    <source>
        <dbReference type="SAM" id="Coils"/>
    </source>
</evidence>
<dbReference type="AlphaFoldDB" id="A0A1T5HWZ5"/>
<evidence type="ECO:0000259" key="2">
    <source>
        <dbReference type="PROSITE" id="PS51782"/>
    </source>
</evidence>
<dbReference type="InterPro" id="IPR036779">
    <property type="entry name" value="LysM_dom_sf"/>
</dbReference>
<dbReference type="CDD" id="cd00118">
    <property type="entry name" value="LysM"/>
    <property type="match status" value="1"/>
</dbReference>
<gene>
    <name evidence="3" type="ORF">CZ809_00826</name>
</gene>
<dbReference type="OrthoDB" id="5835015at2"/>
<dbReference type="Proteomes" id="UP000189966">
    <property type="component" value="Unassembled WGS sequence"/>
</dbReference>